<protein>
    <submittedName>
        <fullName evidence="2">Uncharacterized protein</fullName>
    </submittedName>
</protein>
<feature type="region of interest" description="Disordered" evidence="1">
    <location>
        <begin position="123"/>
        <end position="146"/>
    </location>
</feature>
<gene>
    <name evidence="2" type="ORF">MYCIT1_LOCUS8938</name>
</gene>
<feature type="compositionally biased region" description="Polar residues" evidence="1">
    <location>
        <begin position="126"/>
        <end position="143"/>
    </location>
</feature>
<evidence type="ECO:0000313" key="2">
    <source>
        <dbReference type="EMBL" id="CAK5266910.1"/>
    </source>
</evidence>
<reference evidence="2" key="1">
    <citation type="submission" date="2023-11" db="EMBL/GenBank/DDBJ databases">
        <authorList>
            <person name="De Vega J J."/>
            <person name="De Vega J J."/>
        </authorList>
    </citation>
    <scope>NUCLEOTIDE SEQUENCE</scope>
</reference>
<proteinExistence type="predicted"/>
<keyword evidence="3" id="KW-1185">Reference proteome</keyword>
<evidence type="ECO:0000313" key="3">
    <source>
        <dbReference type="Proteomes" id="UP001295794"/>
    </source>
</evidence>
<dbReference type="EMBL" id="CAVNYO010000110">
    <property type="protein sequence ID" value="CAK5266910.1"/>
    <property type="molecule type" value="Genomic_DNA"/>
</dbReference>
<accession>A0AAD2H1F2</accession>
<evidence type="ECO:0000256" key="1">
    <source>
        <dbReference type="SAM" id="MobiDB-lite"/>
    </source>
</evidence>
<organism evidence="2 3">
    <name type="scientific">Mycena citricolor</name>
    <dbReference type="NCBI Taxonomy" id="2018698"/>
    <lineage>
        <taxon>Eukaryota</taxon>
        <taxon>Fungi</taxon>
        <taxon>Dikarya</taxon>
        <taxon>Basidiomycota</taxon>
        <taxon>Agaricomycotina</taxon>
        <taxon>Agaricomycetes</taxon>
        <taxon>Agaricomycetidae</taxon>
        <taxon>Agaricales</taxon>
        <taxon>Marasmiineae</taxon>
        <taxon>Mycenaceae</taxon>
        <taxon>Mycena</taxon>
    </lineage>
</organism>
<sequence>MSSGLAQEVRCLTMILIYSDSATSGTGFANLGTEVTEPKRPHISNLHSRSSACENSIPAAFNPYALGTQPNLRWRGIRDESRFSMHAHGWERRVRLRAESRRPRIVPKPSLSRERDCDPHSRLAFSWNTKPPSSWTSSDYSTRPTRRPLPSNLIVLGCRFSTTPRSHLVVEDDGDTTTGIRAPSATLTASSTFGIRIRAHRADLVVHTHCSHSR</sequence>
<dbReference type="AlphaFoldDB" id="A0AAD2H1F2"/>
<name>A0AAD2H1F2_9AGAR</name>
<dbReference type="Proteomes" id="UP001295794">
    <property type="component" value="Unassembled WGS sequence"/>
</dbReference>
<comment type="caution">
    <text evidence="2">The sequence shown here is derived from an EMBL/GenBank/DDBJ whole genome shotgun (WGS) entry which is preliminary data.</text>
</comment>